<dbReference type="Proteomes" id="UP001159042">
    <property type="component" value="Unassembled WGS sequence"/>
</dbReference>
<protein>
    <recommendedName>
        <fullName evidence="1">Transposable element P transposase-like RNase H C-terminal domain-containing protein</fullName>
    </recommendedName>
</protein>
<dbReference type="PANTHER" id="PTHR47577:SF2">
    <property type="entry name" value="THAP DOMAIN CONTAINING 9"/>
    <property type="match status" value="1"/>
</dbReference>
<evidence type="ECO:0000313" key="3">
    <source>
        <dbReference type="Proteomes" id="UP001159042"/>
    </source>
</evidence>
<comment type="caution">
    <text evidence="2">The sequence shown here is derived from an EMBL/GenBank/DDBJ whole genome shotgun (WGS) entry which is preliminary data.</text>
</comment>
<sequence length="217" mass="24305">MKVSMCTQVFSHTVAAAINVLAFTGVIIDTGTETLKLDKQASDTADLLNFLAKLFDSLNGCSFKAKAGKSLRSAVTQNSNHLEFWNEALQKLKTFHFVKNGTFWSPPSLLNLILTIKNFKKLHSTISNLGFNYMMPRTFNQDPVENFFGKIRQRGSRNINPTPSDFISYYKNLLVNGLTSKHSVGANCEDDNSDLFLTLQRLITQVCIIGCLIRLML</sequence>
<dbReference type="PANTHER" id="PTHR47577">
    <property type="entry name" value="THAP DOMAIN-CONTAINING PROTEIN 6"/>
    <property type="match status" value="1"/>
</dbReference>
<dbReference type="AlphaFoldDB" id="A0AAV8V7X0"/>
<dbReference type="EMBL" id="JANEYG010000336">
    <property type="protein sequence ID" value="KAJ8910197.1"/>
    <property type="molecule type" value="Genomic_DNA"/>
</dbReference>
<organism evidence="2 3">
    <name type="scientific">Exocentrus adspersus</name>
    <dbReference type="NCBI Taxonomy" id="1586481"/>
    <lineage>
        <taxon>Eukaryota</taxon>
        <taxon>Metazoa</taxon>
        <taxon>Ecdysozoa</taxon>
        <taxon>Arthropoda</taxon>
        <taxon>Hexapoda</taxon>
        <taxon>Insecta</taxon>
        <taxon>Pterygota</taxon>
        <taxon>Neoptera</taxon>
        <taxon>Endopterygota</taxon>
        <taxon>Coleoptera</taxon>
        <taxon>Polyphaga</taxon>
        <taxon>Cucujiformia</taxon>
        <taxon>Chrysomeloidea</taxon>
        <taxon>Cerambycidae</taxon>
        <taxon>Lamiinae</taxon>
        <taxon>Acanthocinini</taxon>
        <taxon>Exocentrus</taxon>
    </lineage>
</organism>
<gene>
    <name evidence="2" type="ORF">NQ315_014368</name>
</gene>
<reference evidence="2 3" key="1">
    <citation type="journal article" date="2023" name="Insect Mol. Biol.">
        <title>Genome sequencing provides insights into the evolution of gene families encoding plant cell wall-degrading enzymes in longhorned beetles.</title>
        <authorList>
            <person name="Shin N.R."/>
            <person name="Okamura Y."/>
            <person name="Kirsch R."/>
            <person name="Pauchet Y."/>
        </authorList>
    </citation>
    <scope>NUCLEOTIDE SEQUENCE [LARGE SCALE GENOMIC DNA]</scope>
    <source>
        <strain evidence="2">EAD_L_NR</strain>
    </source>
</reference>
<feature type="domain" description="Transposable element P transposase-like RNase H C-terminal" evidence="1">
    <location>
        <begin position="139"/>
        <end position="171"/>
    </location>
</feature>
<keyword evidence="3" id="KW-1185">Reference proteome</keyword>
<dbReference type="InterPro" id="IPR048367">
    <property type="entry name" value="TNP-like_RNaseH_C"/>
</dbReference>
<evidence type="ECO:0000259" key="1">
    <source>
        <dbReference type="Pfam" id="PF21789"/>
    </source>
</evidence>
<dbReference type="Pfam" id="PF21789">
    <property type="entry name" value="TNP-like_RNaseH_C"/>
    <property type="match status" value="1"/>
</dbReference>
<name>A0AAV8V7X0_9CUCU</name>
<evidence type="ECO:0000313" key="2">
    <source>
        <dbReference type="EMBL" id="KAJ8910197.1"/>
    </source>
</evidence>
<accession>A0AAV8V7X0</accession>
<proteinExistence type="predicted"/>